<evidence type="ECO:0000313" key="3">
    <source>
        <dbReference type="EMBL" id="CAK0878162.1"/>
    </source>
</evidence>
<gene>
    <name evidence="3" type="ORF">PCOR1329_LOCUS62015</name>
</gene>
<evidence type="ECO:0008006" key="5">
    <source>
        <dbReference type="Google" id="ProtNLM"/>
    </source>
</evidence>
<name>A0ABN9VX06_9DINO</name>
<accession>A0ABN9VX06</accession>
<dbReference type="Proteomes" id="UP001189429">
    <property type="component" value="Unassembled WGS sequence"/>
</dbReference>
<feature type="coiled-coil region" evidence="1">
    <location>
        <begin position="675"/>
        <end position="709"/>
    </location>
</feature>
<evidence type="ECO:0000313" key="4">
    <source>
        <dbReference type="Proteomes" id="UP001189429"/>
    </source>
</evidence>
<dbReference type="EMBL" id="CAUYUJ010017819">
    <property type="protein sequence ID" value="CAK0878162.1"/>
    <property type="molecule type" value="Genomic_DNA"/>
</dbReference>
<proteinExistence type="predicted"/>
<reference evidence="3" key="1">
    <citation type="submission" date="2023-10" db="EMBL/GenBank/DDBJ databases">
        <authorList>
            <person name="Chen Y."/>
            <person name="Shah S."/>
            <person name="Dougan E. K."/>
            <person name="Thang M."/>
            <person name="Chan C."/>
        </authorList>
    </citation>
    <scope>NUCLEOTIDE SEQUENCE [LARGE SCALE GENOMIC DNA]</scope>
</reference>
<organism evidence="3 4">
    <name type="scientific">Prorocentrum cordatum</name>
    <dbReference type="NCBI Taxonomy" id="2364126"/>
    <lineage>
        <taxon>Eukaryota</taxon>
        <taxon>Sar</taxon>
        <taxon>Alveolata</taxon>
        <taxon>Dinophyceae</taxon>
        <taxon>Prorocentrales</taxon>
        <taxon>Prorocentraceae</taxon>
        <taxon>Prorocentrum</taxon>
    </lineage>
</organism>
<keyword evidence="1" id="KW-0175">Coiled coil</keyword>
<keyword evidence="4" id="KW-1185">Reference proteome</keyword>
<evidence type="ECO:0000256" key="2">
    <source>
        <dbReference type="SAM" id="MobiDB-lite"/>
    </source>
</evidence>
<feature type="region of interest" description="Disordered" evidence="2">
    <location>
        <begin position="562"/>
        <end position="609"/>
    </location>
</feature>
<evidence type="ECO:0000256" key="1">
    <source>
        <dbReference type="SAM" id="Coils"/>
    </source>
</evidence>
<feature type="region of interest" description="Disordered" evidence="2">
    <location>
        <begin position="449"/>
        <end position="470"/>
    </location>
</feature>
<feature type="compositionally biased region" description="Acidic residues" evidence="2">
    <location>
        <begin position="600"/>
        <end position="609"/>
    </location>
</feature>
<sequence>MNASAAQHAESLRYSGRERVESARQEQAELWREALAEVHGKVLMELGFVDLDPGRCWEGRADGLGFARCCSVGDLAARCWGGEAQADADAAAPQSARELELRCCGGMARRGPLDPRLVLAVASQLAGTSQRRPDPQGLVPAVEAWLRNPAGQAEDGTPLSELVLRQVVEEIDEEHPLPPHADEQLWRPVERLRADLDALGAAGDPEPARFAGEEGAGTREAWLPLPPLAGGAGSRRAAYVTVALAPQLAQVAPEDLRPEPGAGSVEEVDLGALAGTLAARRAESAEGAAAEAGVRQLREAEALLRSLHGRTEWLWTCGGREPLELLLCVPAELVCLRDTVLWRVARLRIPEAPRSAECTADGWRELAGGEAEAGVFAGARVRTRRRGSEDITGDEGLVRAVLTLSGEPGVLTRVWQVVDPGTGGLEYFDFSDHAIMVSVPCNVTEVVPPAGARGPAEEGEGGPPDAGRAAEGRRWPLCVEANVALPSSNGTGLFVNLQALGISSGCFQDDCSHSDHFACASPAECARACARIGACRRWTFQERPRASPGQEDLRELAEGMGTLPTFPSQEVPPRGAGKGKGSLRSIARKRHAADAPGEPGSDEPVDMEADDFTSDQYIRQVCREEFEHMRGTITAEVSSSISKTVGENHTTLNMLSAMQAEVAKQAQIDEHTAQLLAAQTRLDRHDSDIDNLREQVAELRKQLALAAAAPRDEQPPPSSFERAEDSTIVVAVAQKPTTQASIAASLQPWLEGLGFSSEDFSIVLRGMAPARRFEVQFKRPSGAAARKARTAISSLRDQSGWKEFWVTPPGAERCRLHLGPDKGPKRIKQDFTHRKVRQAVDLQYPGRRLFSDKERAVLSIGWDKFMQLQVFHGDTPPKLYWDIPVLRKHDMDVETLRAACRDITHPADPSQWTLLQAGGDEARIKKAYLHRLRPCSTVTALKEVHQDHRRLVSFASTVASGISIFTSFDEDPLTGHIRGCAAILVPPLAGSHSAMPTTAQMVLIPGRAHVVTISSPSHSVDVFNIHNHELAHADVRHVVEAIKASRLRAQEAPDMRATFVLGDFNFAVHDALSLALPTAELFASSGGAIQIVLPKNVTDDELRDRACIPFPDKVRVSGLRNCDLKIISAVVNHAARPALQAMAPQCQRGSVPGRNFGVNILELDVSSRILSVTPHASRDTPVLYPLDFGQAFPSLNQDFLTLCHSLMGPPGPLVQFASSIYSSVEGATLHQGHFEHGCPISGTFYALGITAFLVDVTAKIEGPQLGLIRACADDIGGALRSVHALSQAS</sequence>
<protein>
    <recommendedName>
        <fullName evidence="5">Reverse transcriptase domain-containing protein</fullName>
    </recommendedName>
</protein>
<comment type="caution">
    <text evidence="3">The sequence shown here is derived from an EMBL/GenBank/DDBJ whole genome shotgun (WGS) entry which is preliminary data.</text>
</comment>